<feature type="transmembrane region" description="Helical" evidence="1">
    <location>
        <begin position="76"/>
        <end position="94"/>
    </location>
</feature>
<keyword evidence="1" id="KW-1133">Transmembrane helix</keyword>
<name>A0A6J7H4G0_9ZZZZ</name>
<dbReference type="AlphaFoldDB" id="A0A6J7H4G0"/>
<evidence type="ECO:0000313" key="3">
    <source>
        <dbReference type="EMBL" id="CAB4911250.1"/>
    </source>
</evidence>
<dbReference type="EMBL" id="CAFBMG010000134">
    <property type="protein sequence ID" value="CAB4911250.1"/>
    <property type="molecule type" value="Genomic_DNA"/>
</dbReference>
<feature type="transmembrane region" description="Helical" evidence="1">
    <location>
        <begin position="7"/>
        <end position="23"/>
    </location>
</feature>
<keyword evidence="1" id="KW-0472">Membrane</keyword>
<gene>
    <name evidence="2" type="ORF">UFOPK1358_01721</name>
    <name evidence="3" type="ORF">UFOPK3519_01431</name>
</gene>
<accession>A0A6J7H4G0</accession>
<keyword evidence="1" id="KW-0812">Transmembrane</keyword>
<evidence type="ECO:0000256" key="1">
    <source>
        <dbReference type="SAM" id="Phobius"/>
    </source>
</evidence>
<reference evidence="3" key="1">
    <citation type="submission" date="2020-05" db="EMBL/GenBank/DDBJ databases">
        <authorList>
            <person name="Chiriac C."/>
            <person name="Salcher M."/>
            <person name="Ghai R."/>
            <person name="Kavagutti S V."/>
        </authorList>
    </citation>
    <scope>NUCLEOTIDE SEQUENCE</scope>
</reference>
<proteinExistence type="predicted"/>
<feature type="transmembrane region" description="Helical" evidence="1">
    <location>
        <begin position="43"/>
        <end position="64"/>
    </location>
</feature>
<feature type="transmembrane region" description="Helical" evidence="1">
    <location>
        <begin position="106"/>
        <end position="125"/>
    </location>
</feature>
<protein>
    <submittedName>
        <fullName evidence="3">Unannotated protein</fullName>
    </submittedName>
</protein>
<sequence length="137" mass="14986">MRPRSAISVGAFLVWTIFVWGIVRVRNIMGDADLSTPERTWPLILAATLWVPAAVLLVTLLVTLLRKRPFAQAATIGVAVLGVWTTLVWIVRAFDIALVSNRELPFIAVHLVLAVISVALAVIAARSLRPELQSNVL</sequence>
<organism evidence="3">
    <name type="scientific">freshwater metagenome</name>
    <dbReference type="NCBI Taxonomy" id="449393"/>
    <lineage>
        <taxon>unclassified sequences</taxon>
        <taxon>metagenomes</taxon>
        <taxon>ecological metagenomes</taxon>
    </lineage>
</organism>
<evidence type="ECO:0000313" key="2">
    <source>
        <dbReference type="EMBL" id="CAB4552634.1"/>
    </source>
</evidence>
<dbReference type="EMBL" id="CAEZSF010000217">
    <property type="protein sequence ID" value="CAB4552634.1"/>
    <property type="molecule type" value="Genomic_DNA"/>
</dbReference>